<evidence type="ECO:0000256" key="1">
    <source>
        <dbReference type="ARBA" id="ARBA00001231"/>
    </source>
</evidence>
<dbReference type="AlphaFoldDB" id="A0A806FHP5"/>
<keyword evidence="7" id="KW-0472">Membrane</keyword>
<dbReference type="PANTHER" id="PTHR30480">
    <property type="entry name" value="BETA-HEXOSAMINIDASE-RELATED"/>
    <property type="match status" value="1"/>
</dbReference>
<keyword evidence="4 9" id="KW-0378">Hydrolase</keyword>
<dbReference type="PANTHER" id="PTHR30480:SF13">
    <property type="entry name" value="BETA-HEXOSAMINIDASE"/>
    <property type="match status" value="1"/>
</dbReference>
<feature type="compositionally biased region" description="Polar residues" evidence="6">
    <location>
        <begin position="140"/>
        <end position="153"/>
    </location>
</feature>
<dbReference type="Gene3D" id="3.20.20.300">
    <property type="entry name" value="Glycoside hydrolase, family 3, N-terminal domain"/>
    <property type="match status" value="1"/>
</dbReference>
<evidence type="ECO:0000256" key="4">
    <source>
        <dbReference type="ARBA" id="ARBA00022801"/>
    </source>
</evidence>
<feature type="transmembrane region" description="Helical" evidence="7">
    <location>
        <begin position="84"/>
        <end position="105"/>
    </location>
</feature>
<evidence type="ECO:0000313" key="9">
    <source>
        <dbReference type="EMBL" id="AEK30475.1"/>
    </source>
</evidence>
<feature type="domain" description="Glycoside hydrolase family 3 N-terminal" evidence="8">
    <location>
        <begin position="168"/>
        <end position="493"/>
    </location>
</feature>
<dbReference type="KEGG" id="bnm:BALAC2494_00225"/>
<dbReference type="InterPro" id="IPR017853">
    <property type="entry name" value="GH"/>
</dbReference>
<evidence type="ECO:0000256" key="5">
    <source>
        <dbReference type="ARBA" id="ARBA00023295"/>
    </source>
</evidence>
<sequence>MEEVLGFSSVPTRLPMYFQILPPDRRDQGFVKVSFAVALLRWHPAPPAAICARELYNDSSHRRNRGPMIQHNDKPQPNRNRRMVRIVTTVIVTLAIVAIAIGAFAPVRHATDSDTTNGKAAPTSVPSRTSSPAPSTTISMPQTASPSPTPKTDGTSDRAKRIVEAMSLDERAGQLVMAALQYGNDPATLQAMIQEQHVGNVILMGNWVSGVENVARATQALQRLNASTGLPGLLIATDQEGGTVQHLSGPGFDAMPSATAQGQMPLDRLRAAARDWALPLKRSGLAMNLAPSVDTVTIERAVNEPIGALYRDFGLDAQRNGEHAAAFIEGMRAGGVGSAIKHYPGLGSVRGNTDFTANGIVDDTTTENGTEVNAFTSAIRQGKPAMVMVSLATYKLIDPDNPAAFSPAIVTDMLRRGTPFDGVVISDSLSAGAVSSIAPQDLGVRFIDAGGDICCMNAASYTQPILDGIRSRAAADKGFAAKVTASAERVVRLKIELGLVQ</sequence>
<comment type="catalytic activity">
    <reaction evidence="1">
        <text>Hydrolysis of terminal non-reducing N-acetyl-D-hexosamine residues in N-acetyl-beta-D-hexosaminides.</text>
        <dbReference type="EC" id="3.2.1.52"/>
    </reaction>
</comment>
<dbReference type="SUPFAM" id="SSF51445">
    <property type="entry name" value="(Trans)glycosidases"/>
    <property type="match status" value="1"/>
</dbReference>
<evidence type="ECO:0000259" key="8">
    <source>
        <dbReference type="Pfam" id="PF00933"/>
    </source>
</evidence>
<evidence type="ECO:0000256" key="7">
    <source>
        <dbReference type="SAM" id="Phobius"/>
    </source>
</evidence>
<dbReference type="GO" id="GO:0004563">
    <property type="term" value="F:beta-N-acetylhexosaminidase activity"/>
    <property type="evidence" value="ECO:0007669"/>
    <property type="project" value="UniProtKB-EC"/>
</dbReference>
<organism evidence="9 10">
    <name type="scientific">Bifidobacterium animalis subsp. lactis CNCM I-2494</name>
    <dbReference type="NCBI Taxonomy" id="1042403"/>
    <lineage>
        <taxon>Bacteria</taxon>
        <taxon>Bacillati</taxon>
        <taxon>Actinomycetota</taxon>
        <taxon>Actinomycetes</taxon>
        <taxon>Bifidobacteriales</taxon>
        <taxon>Bifidobacteriaceae</taxon>
        <taxon>Bifidobacterium</taxon>
    </lineage>
</organism>
<dbReference type="InterPro" id="IPR050226">
    <property type="entry name" value="NagZ_Beta-hexosaminidase"/>
</dbReference>
<dbReference type="InterPro" id="IPR001764">
    <property type="entry name" value="Glyco_hydro_3_N"/>
</dbReference>
<evidence type="ECO:0000256" key="2">
    <source>
        <dbReference type="ARBA" id="ARBA00005336"/>
    </source>
</evidence>
<dbReference type="GO" id="GO:0005975">
    <property type="term" value="P:carbohydrate metabolic process"/>
    <property type="evidence" value="ECO:0007669"/>
    <property type="project" value="InterPro"/>
</dbReference>
<evidence type="ECO:0000256" key="3">
    <source>
        <dbReference type="ARBA" id="ARBA00012663"/>
    </source>
</evidence>
<dbReference type="EMBL" id="CP002915">
    <property type="protein sequence ID" value="AEK30475.1"/>
    <property type="molecule type" value="Genomic_DNA"/>
</dbReference>
<dbReference type="InterPro" id="IPR036962">
    <property type="entry name" value="Glyco_hydro_3_N_sf"/>
</dbReference>
<feature type="compositionally biased region" description="Low complexity" evidence="6">
    <location>
        <begin position="120"/>
        <end position="139"/>
    </location>
</feature>
<protein>
    <recommendedName>
        <fullName evidence="3">beta-N-acetylhexosaminidase</fullName>
        <ecNumber evidence="3">3.2.1.52</ecNumber>
    </recommendedName>
</protein>
<name>A0A806FHP5_BIFAN</name>
<keyword evidence="7" id="KW-1133">Transmembrane helix</keyword>
<dbReference type="Pfam" id="PF00933">
    <property type="entry name" value="Glyco_hydro_3"/>
    <property type="match status" value="1"/>
</dbReference>
<evidence type="ECO:0000256" key="6">
    <source>
        <dbReference type="SAM" id="MobiDB-lite"/>
    </source>
</evidence>
<keyword evidence="7" id="KW-0812">Transmembrane</keyword>
<gene>
    <name evidence="9" type="ORF">BALAC2494_00225</name>
</gene>
<accession>A0A806FHP5</accession>
<proteinExistence type="inferred from homology"/>
<feature type="region of interest" description="Disordered" evidence="6">
    <location>
        <begin position="110"/>
        <end position="157"/>
    </location>
</feature>
<keyword evidence="5 9" id="KW-0326">Glycosidase</keyword>
<evidence type="ECO:0000313" key="10">
    <source>
        <dbReference type="Proteomes" id="UP000008394"/>
    </source>
</evidence>
<dbReference type="GO" id="GO:0009254">
    <property type="term" value="P:peptidoglycan turnover"/>
    <property type="evidence" value="ECO:0007669"/>
    <property type="project" value="TreeGrafter"/>
</dbReference>
<comment type="similarity">
    <text evidence="2">Belongs to the glycosyl hydrolase 3 family.</text>
</comment>
<reference evidence="9 10" key="1">
    <citation type="journal article" date="2011" name="J. Bacteriol.">
        <title>Genome Sequence of the Probiotic Strain Bifidobacterium animalis subsp. lactis CNCM I-2494.</title>
        <authorList>
            <person name="Chervaux C."/>
            <person name="Grimaldi C."/>
            <person name="Bolotin A."/>
            <person name="Quinquis B."/>
            <person name="Legrain-Raspaud S."/>
            <person name="van Hylckama Vlieg J.E."/>
            <person name="Denariaz G."/>
            <person name="Smokvina T."/>
        </authorList>
    </citation>
    <scope>NUCLEOTIDE SEQUENCE [LARGE SCALE GENOMIC DNA]</scope>
    <source>
        <strain evidence="9 10">CNCM I-2494</strain>
    </source>
</reference>
<dbReference type="EC" id="3.2.1.52" evidence="3"/>
<dbReference type="Proteomes" id="UP000008394">
    <property type="component" value="Chromosome"/>
</dbReference>